<dbReference type="EMBL" id="JACHWU010000003">
    <property type="protein sequence ID" value="MBB3051978.1"/>
    <property type="molecule type" value="Genomic_DNA"/>
</dbReference>
<keyword evidence="3" id="KW-0378">Hydrolase</keyword>
<sequence>MPGQPTTRSSTARTGPHRCRLAGAGAALLVGFVTLGLLARDGTDADTALSDRLHGVWRTAVGDVAWIVSAVLGPALPALLGLALIVAAVRRRRTDPRRAGLLLRVLVVLGVCRLVSVAAKPLFARDRPREFPDWAYPSGHVTSVAATGFAAWLLAAWLAPRLRRTVAVAAVLATVTCAACRVVLDVHWLTDTAGAVVGVTGAGLVAVAALRLTPIPPRPPE</sequence>
<feature type="transmembrane region" description="Helical" evidence="1">
    <location>
        <begin position="64"/>
        <end position="89"/>
    </location>
</feature>
<evidence type="ECO:0000313" key="4">
    <source>
        <dbReference type="Proteomes" id="UP000550714"/>
    </source>
</evidence>
<dbReference type="RefSeq" id="WP_343053947.1">
    <property type="nucleotide sequence ID" value="NZ_JACHWU010000003.1"/>
</dbReference>
<keyword evidence="1" id="KW-1133">Transmembrane helix</keyword>
<organism evidence="3 4">
    <name type="scientific">Prauserella isguenensis</name>
    <dbReference type="NCBI Taxonomy" id="1470180"/>
    <lineage>
        <taxon>Bacteria</taxon>
        <taxon>Bacillati</taxon>
        <taxon>Actinomycetota</taxon>
        <taxon>Actinomycetes</taxon>
        <taxon>Pseudonocardiales</taxon>
        <taxon>Pseudonocardiaceae</taxon>
        <taxon>Prauserella</taxon>
    </lineage>
</organism>
<protein>
    <submittedName>
        <fullName evidence="3">Undecaprenyl-diphosphatase</fullName>
        <ecNumber evidence="3">3.6.1.27</ecNumber>
    </submittedName>
</protein>
<keyword evidence="1" id="KW-0812">Transmembrane</keyword>
<feature type="domain" description="Phosphatidic acid phosphatase type 2/haloperoxidase" evidence="2">
    <location>
        <begin position="103"/>
        <end position="206"/>
    </location>
</feature>
<name>A0A839S2G7_9PSEU</name>
<dbReference type="EC" id="3.6.1.27" evidence="3"/>
<keyword evidence="1" id="KW-0472">Membrane</keyword>
<reference evidence="3 4" key="1">
    <citation type="submission" date="2020-08" db="EMBL/GenBank/DDBJ databases">
        <title>Genomic Encyclopedia of Type Strains, Phase III (KMG-III): the genomes of soil and plant-associated and newly described type strains.</title>
        <authorList>
            <person name="Whitman W."/>
        </authorList>
    </citation>
    <scope>NUCLEOTIDE SEQUENCE [LARGE SCALE GENOMIC DNA]</scope>
    <source>
        <strain evidence="3 4">CECT 8577</strain>
    </source>
</reference>
<evidence type="ECO:0000313" key="3">
    <source>
        <dbReference type="EMBL" id="MBB3051978.1"/>
    </source>
</evidence>
<dbReference type="Gene3D" id="1.20.144.10">
    <property type="entry name" value="Phosphatidic acid phosphatase type 2/haloperoxidase"/>
    <property type="match status" value="1"/>
</dbReference>
<dbReference type="Proteomes" id="UP000550714">
    <property type="component" value="Unassembled WGS sequence"/>
</dbReference>
<comment type="caution">
    <text evidence="3">The sequence shown here is derived from an EMBL/GenBank/DDBJ whole genome shotgun (WGS) entry which is preliminary data.</text>
</comment>
<dbReference type="GO" id="GO:0050380">
    <property type="term" value="F:undecaprenyl-diphosphatase activity"/>
    <property type="evidence" value="ECO:0007669"/>
    <property type="project" value="UniProtKB-EC"/>
</dbReference>
<keyword evidence="4" id="KW-1185">Reference proteome</keyword>
<feature type="transmembrane region" description="Helical" evidence="1">
    <location>
        <begin position="196"/>
        <end position="213"/>
    </location>
</feature>
<dbReference type="InterPro" id="IPR036938">
    <property type="entry name" value="PAP2/HPO_sf"/>
</dbReference>
<feature type="transmembrane region" description="Helical" evidence="1">
    <location>
        <begin position="166"/>
        <end position="184"/>
    </location>
</feature>
<dbReference type="SUPFAM" id="SSF48317">
    <property type="entry name" value="Acid phosphatase/Vanadium-dependent haloperoxidase"/>
    <property type="match status" value="1"/>
</dbReference>
<feature type="transmembrane region" description="Helical" evidence="1">
    <location>
        <begin position="21"/>
        <end position="39"/>
    </location>
</feature>
<dbReference type="Pfam" id="PF01569">
    <property type="entry name" value="PAP2"/>
    <property type="match status" value="1"/>
</dbReference>
<feature type="transmembrane region" description="Helical" evidence="1">
    <location>
        <begin position="101"/>
        <end position="119"/>
    </location>
</feature>
<feature type="transmembrane region" description="Helical" evidence="1">
    <location>
        <begin position="139"/>
        <end position="159"/>
    </location>
</feature>
<proteinExistence type="predicted"/>
<dbReference type="InterPro" id="IPR000326">
    <property type="entry name" value="PAP2/HPO"/>
</dbReference>
<evidence type="ECO:0000259" key="2">
    <source>
        <dbReference type="Pfam" id="PF01569"/>
    </source>
</evidence>
<evidence type="ECO:0000256" key="1">
    <source>
        <dbReference type="SAM" id="Phobius"/>
    </source>
</evidence>
<gene>
    <name evidence="3" type="ORF">FHS23_003007</name>
</gene>
<accession>A0A839S2G7</accession>
<dbReference type="AlphaFoldDB" id="A0A839S2G7"/>